<dbReference type="RefSeq" id="XP_007702717.1">
    <property type="nucleotide sequence ID" value="XM_007704527.1"/>
</dbReference>
<keyword evidence="2" id="KW-1185">Reference proteome</keyword>
<dbReference type="EMBL" id="KB445648">
    <property type="protein sequence ID" value="EMD61341.1"/>
    <property type="molecule type" value="Genomic_DNA"/>
</dbReference>
<dbReference type="HOGENOM" id="CLU_2589567_0_0_1"/>
<protein>
    <submittedName>
        <fullName evidence="1">Uncharacterized protein</fullName>
    </submittedName>
</protein>
<dbReference type="OMA" id="KRDTHAW"/>
<evidence type="ECO:0000313" key="1">
    <source>
        <dbReference type="EMBL" id="EMD61341.1"/>
    </source>
</evidence>
<dbReference type="OrthoDB" id="10278391at2759"/>
<sequence>MPAQTECSTASGTNKKKIQMAWYRSALPPKQCPIHADALGPGPRCRCLLRIHSIPPTPQPHARNQSPGSRVHGLCRFPLS</sequence>
<dbReference type="AlphaFoldDB" id="M2SWH8"/>
<dbReference type="GeneID" id="19134760"/>
<evidence type="ECO:0000313" key="2">
    <source>
        <dbReference type="Proteomes" id="UP000016934"/>
    </source>
</evidence>
<reference evidence="2" key="2">
    <citation type="journal article" date="2013" name="PLoS Genet.">
        <title>Comparative genome structure, secondary metabolite, and effector coding capacity across Cochliobolus pathogens.</title>
        <authorList>
            <person name="Condon B.J."/>
            <person name="Leng Y."/>
            <person name="Wu D."/>
            <person name="Bushley K.E."/>
            <person name="Ohm R.A."/>
            <person name="Otillar R."/>
            <person name="Martin J."/>
            <person name="Schackwitz W."/>
            <person name="Grimwood J."/>
            <person name="MohdZainudin N."/>
            <person name="Xue C."/>
            <person name="Wang R."/>
            <person name="Manning V.A."/>
            <person name="Dhillon B."/>
            <person name="Tu Z.J."/>
            <person name="Steffenson B.J."/>
            <person name="Salamov A."/>
            <person name="Sun H."/>
            <person name="Lowry S."/>
            <person name="LaButti K."/>
            <person name="Han J."/>
            <person name="Copeland A."/>
            <person name="Lindquist E."/>
            <person name="Barry K."/>
            <person name="Schmutz J."/>
            <person name="Baker S.E."/>
            <person name="Ciuffetti L.M."/>
            <person name="Grigoriev I.V."/>
            <person name="Zhong S."/>
            <person name="Turgeon B.G."/>
        </authorList>
    </citation>
    <scope>NUCLEOTIDE SEQUENCE [LARGE SCALE GENOMIC DNA]</scope>
    <source>
        <strain evidence="2">ND90Pr / ATCC 201652</strain>
    </source>
</reference>
<gene>
    <name evidence="1" type="ORF">COCSADRAFT_230264</name>
</gene>
<proteinExistence type="predicted"/>
<reference evidence="1 2" key="1">
    <citation type="journal article" date="2012" name="PLoS Pathog.">
        <title>Diverse lifestyles and strategies of plant pathogenesis encoded in the genomes of eighteen Dothideomycetes fungi.</title>
        <authorList>
            <person name="Ohm R.A."/>
            <person name="Feau N."/>
            <person name="Henrissat B."/>
            <person name="Schoch C.L."/>
            <person name="Horwitz B.A."/>
            <person name="Barry K.W."/>
            <person name="Condon B.J."/>
            <person name="Copeland A.C."/>
            <person name="Dhillon B."/>
            <person name="Glaser F."/>
            <person name="Hesse C.N."/>
            <person name="Kosti I."/>
            <person name="LaButti K."/>
            <person name="Lindquist E.A."/>
            <person name="Lucas S."/>
            <person name="Salamov A.A."/>
            <person name="Bradshaw R.E."/>
            <person name="Ciuffetti L."/>
            <person name="Hamelin R.C."/>
            <person name="Kema G.H.J."/>
            <person name="Lawrence C."/>
            <person name="Scott J.A."/>
            <person name="Spatafora J.W."/>
            <person name="Turgeon B.G."/>
            <person name="de Wit P.J.G.M."/>
            <person name="Zhong S."/>
            <person name="Goodwin S.B."/>
            <person name="Grigoriev I.V."/>
        </authorList>
    </citation>
    <scope>NUCLEOTIDE SEQUENCE [LARGE SCALE GENOMIC DNA]</scope>
    <source>
        <strain evidence="2">ND90Pr / ATCC 201652</strain>
    </source>
</reference>
<organism evidence="1 2">
    <name type="scientific">Cochliobolus sativus (strain ND90Pr / ATCC 201652)</name>
    <name type="common">Common root rot and spot blotch fungus</name>
    <name type="synonym">Bipolaris sorokiniana</name>
    <dbReference type="NCBI Taxonomy" id="665912"/>
    <lineage>
        <taxon>Eukaryota</taxon>
        <taxon>Fungi</taxon>
        <taxon>Dikarya</taxon>
        <taxon>Ascomycota</taxon>
        <taxon>Pezizomycotina</taxon>
        <taxon>Dothideomycetes</taxon>
        <taxon>Pleosporomycetidae</taxon>
        <taxon>Pleosporales</taxon>
        <taxon>Pleosporineae</taxon>
        <taxon>Pleosporaceae</taxon>
        <taxon>Bipolaris</taxon>
    </lineage>
</organism>
<accession>M2SWH8</accession>
<name>M2SWH8_COCSN</name>
<dbReference type="KEGG" id="bsc:COCSADRAFT_230264"/>
<dbReference type="Proteomes" id="UP000016934">
    <property type="component" value="Unassembled WGS sequence"/>
</dbReference>